<dbReference type="NCBIfam" id="TIGR01733">
    <property type="entry name" value="AA-adenyl-dom"/>
    <property type="match status" value="1"/>
</dbReference>
<dbReference type="GO" id="GO:0031177">
    <property type="term" value="F:phosphopantetheine binding"/>
    <property type="evidence" value="ECO:0007669"/>
    <property type="project" value="InterPro"/>
</dbReference>
<name>K5VVJ0_PHACS</name>
<keyword evidence="2" id="KW-0597">Phosphoprotein</keyword>
<dbReference type="PANTHER" id="PTHR45527:SF1">
    <property type="entry name" value="FATTY ACID SYNTHASE"/>
    <property type="match status" value="1"/>
</dbReference>
<dbReference type="SUPFAM" id="SSF56801">
    <property type="entry name" value="Acetyl-CoA synthetase-like"/>
    <property type="match status" value="1"/>
</dbReference>
<dbReference type="PROSITE" id="PS50075">
    <property type="entry name" value="CARRIER"/>
    <property type="match status" value="1"/>
</dbReference>
<dbReference type="InterPro" id="IPR010071">
    <property type="entry name" value="AA_adenyl_dom"/>
</dbReference>
<dbReference type="Proteomes" id="UP000008370">
    <property type="component" value="Unassembled WGS sequence"/>
</dbReference>
<dbReference type="HOGENOM" id="CLU_000022_2_10_1"/>
<dbReference type="RefSeq" id="XP_007401051.1">
    <property type="nucleotide sequence ID" value="XM_007400989.1"/>
</dbReference>
<evidence type="ECO:0000313" key="8">
    <source>
        <dbReference type="Proteomes" id="UP000008370"/>
    </source>
</evidence>
<proteinExistence type="predicted"/>
<dbReference type="Pfam" id="PF00668">
    <property type="entry name" value="Condensation"/>
    <property type="match status" value="1"/>
</dbReference>
<dbReference type="GO" id="GO:0005737">
    <property type="term" value="C:cytoplasm"/>
    <property type="evidence" value="ECO:0007669"/>
    <property type="project" value="TreeGrafter"/>
</dbReference>
<dbReference type="Gene3D" id="2.30.38.10">
    <property type="entry name" value="Luciferase, Domain 3"/>
    <property type="match status" value="1"/>
</dbReference>
<protein>
    <recommendedName>
        <fullName evidence="6">Carrier domain-containing protein</fullName>
    </recommendedName>
</protein>
<keyword evidence="3" id="KW-0436">Ligase</keyword>
<keyword evidence="5" id="KW-0472">Membrane</keyword>
<dbReference type="AlphaFoldDB" id="K5VVJ0"/>
<dbReference type="OrthoDB" id="416786at2759"/>
<evidence type="ECO:0000256" key="5">
    <source>
        <dbReference type="SAM" id="Phobius"/>
    </source>
</evidence>
<keyword evidence="5" id="KW-1133">Transmembrane helix</keyword>
<feature type="domain" description="Carrier" evidence="6">
    <location>
        <begin position="609"/>
        <end position="684"/>
    </location>
</feature>
<dbReference type="Gene3D" id="1.10.1200.10">
    <property type="entry name" value="ACP-like"/>
    <property type="match status" value="1"/>
</dbReference>
<gene>
    <name evidence="7" type="ORF">PHACADRAFT_105129</name>
</gene>
<evidence type="ECO:0000256" key="1">
    <source>
        <dbReference type="ARBA" id="ARBA00022450"/>
    </source>
</evidence>
<dbReference type="CDD" id="cd19531">
    <property type="entry name" value="LCL_NRPS-like"/>
    <property type="match status" value="1"/>
</dbReference>
<dbReference type="GO" id="GO:0044550">
    <property type="term" value="P:secondary metabolite biosynthetic process"/>
    <property type="evidence" value="ECO:0007669"/>
    <property type="project" value="TreeGrafter"/>
</dbReference>
<keyword evidence="1" id="KW-0596">Phosphopantetheine</keyword>
<feature type="transmembrane region" description="Helical" evidence="5">
    <location>
        <begin position="131"/>
        <end position="153"/>
    </location>
</feature>
<dbReference type="CDD" id="cd05930">
    <property type="entry name" value="A_NRPS"/>
    <property type="match status" value="1"/>
</dbReference>
<dbReference type="Gene3D" id="3.40.50.980">
    <property type="match status" value="2"/>
</dbReference>
<evidence type="ECO:0000259" key="6">
    <source>
        <dbReference type="PROSITE" id="PS50075"/>
    </source>
</evidence>
<keyword evidence="5" id="KW-0812">Transmembrane</keyword>
<dbReference type="InterPro" id="IPR036736">
    <property type="entry name" value="ACP-like_sf"/>
</dbReference>
<dbReference type="GO" id="GO:0016874">
    <property type="term" value="F:ligase activity"/>
    <property type="evidence" value="ECO:0007669"/>
    <property type="project" value="UniProtKB-KW"/>
</dbReference>
<dbReference type="Pfam" id="PF00550">
    <property type="entry name" value="PP-binding"/>
    <property type="match status" value="1"/>
</dbReference>
<dbReference type="EMBL" id="JH930478">
    <property type="protein sequence ID" value="EKM50790.1"/>
    <property type="molecule type" value="Genomic_DNA"/>
</dbReference>
<reference evidence="7 8" key="1">
    <citation type="journal article" date="2012" name="BMC Genomics">
        <title>Comparative genomics of the white-rot fungi, Phanerochaete carnosa and P. chrysosporium, to elucidate the genetic basis of the distinct wood types they colonize.</title>
        <authorList>
            <person name="Suzuki H."/>
            <person name="MacDonald J."/>
            <person name="Syed K."/>
            <person name="Salamov A."/>
            <person name="Hori C."/>
            <person name="Aerts A."/>
            <person name="Henrissat B."/>
            <person name="Wiebenga A."/>
            <person name="vanKuyk P.A."/>
            <person name="Barry K."/>
            <person name="Lindquist E."/>
            <person name="LaButti K."/>
            <person name="Lapidus A."/>
            <person name="Lucas S."/>
            <person name="Coutinho P."/>
            <person name="Gong Y."/>
            <person name="Samejima M."/>
            <person name="Mahadevan R."/>
            <person name="Abou-Zaid M."/>
            <person name="de Vries R.P."/>
            <person name="Igarashi K."/>
            <person name="Yadav J.S."/>
            <person name="Grigoriev I.V."/>
            <person name="Master E.R."/>
        </authorList>
    </citation>
    <scope>NUCLEOTIDE SEQUENCE [LARGE SCALE GENOMIC DNA]</scope>
    <source>
        <strain evidence="7 8">HHB-10118-sp</strain>
    </source>
</reference>
<evidence type="ECO:0000256" key="3">
    <source>
        <dbReference type="ARBA" id="ARBA00022598"/>
    </source>
</evidence>
<sequence>MVWNACPSADHLRVNISFDSTRFGSGTIHTFLDNLLDVLTAIVTDPDRTVDDVLFSHSLEQLVAANIPVDPAPIPSQPRPTLTQAFSDAVAAYHDLPALIDGDLTLTYREVDILSSVLSQRILEATRQQELHAFVSLCIPSGAIAVLTILAIVKSGAAYVPLDVRFPAERIESLIKDSGASLVITTSESASFNFDPKRVAHLDVTGFLDDRKSLVAANVREERDGSVSPSESSNDAAYVLYTSGSTGKPKGVVIKQSSVVAFATNTDIFKWGPGQRVAQVNNLAWDASVIDVWSSLLLGATLVCFDRFDVLDPSTLAQRFREAHIDGCLVPTPLFRQFATTCPDVFRELTQILTGGDALDYASLCQARAAAPHVVFTNAYGPTEACVIATTFDIPPSDDNLPHAGPVPIGRPLKTSQALVIDRYGRLVPPGVIGELVVGGEGIAEGYLNRPAETASAFVELRVDGLHGNTRFYCTGDAVRWCDGQLQFMGRINAGQVKIRGQRFELSEIEATVFRTGLVNGAGAICYKPTNGGDPSLIAYVVLVFRTNMEHSILEQLRVVLPSYMIPDRIISVDALPVHTSGKLDRRQLVAMAEKDASLDICAAEGLVLPADDMEARLCGIFGDLLSLQAVSPLADFFHIGGHSLLATRLKSALEFEFHVPVPLRAIFSHSSPRKLAASIRDILVSTPSHEFSMKISAPLDGAHYPLSFAQQRLWFLSQLAYFGSQNICYNTPYVLKLQGPLNVDTLERTLQEIVSRHEILRTIFVEVNQAAATQVIDFCPRLEMVPLAPDIDKRSIHKLVGEYARRPFSLDLEPCFRATLFQISQDHSYLLLCLHHILVDGFSFDVIRQELVEIYVAFEAGKDYDLPPLGIQYKDFAQWQQSEDFERLLEPQIEYWAKQLKGSQAAEVPTDFPRPQHLSYEGKTFVARFPPELFTRLQQICKQEHVTMFMLLSTVFRIVQFQLTGQTDASFAFPIANRNRPETEKLIGFFVNTQVLRLEVHPGQTFVELLQQVRELSMAAFEHQDLPFERVVSILNPTRDLSRNPLAQVVLAYQTVKNAPFTIGNVHASSSRAVMDVTRLDLEIHFFPKNDEHLLGEFVYSTDLYKEETIADLSDRIRKVLEQVAD</sequence>
<dbReference type="InterPro" id="IPR020845">
    <property type="entry name" value="AMP-binding_CS"/>
</dbReference>
<dbReference type="InterPro" id="IPR020459">
    <property type="entry name" value="AMP-binding"/>
</dbReference>
<dbReference type="GO" id="GO:0043041">
    <property type="term" value="P:amino acid activation for nonribosomal peptide biosynthetic process"/>
    <property type="evidence" value="ECO:0007669"/>
    <property type="project" value="TreeGrafter"/>
</dbReference>
<keyword evidence="4" id="KW-0511">Multifunctional enzyme</keyword>
<keyword evidence="8" id="KW-1185">Reference proteome</keyword>
<dbReference type="STRING" id="650164.K5VVJ0"/>
<accession>K5VVJ0</accession>
<dbReference type="SUPFAM" id="SSF47336">
    <property type="entry name" value="ACP-like"/>
    <property type="match status" value="1"/>
</dbReference>
<dbReference type="PRINTS" id="PR00154">
    <property type="entry name" value="AMPBINDING"/>
</dbReference>
<dbReference type="SMART" id="SM00823">
    <property type="entry name" value="PKS_PP"/>
    <property type="match status" value="1"/>
</dbReference>
<organism evidence="7 8">
    <name type="scientific">Phanerochaete carnosa (strain HHB-10118-sp)</name>
    <name type="common">White-rot fungus</name>
    <name type="synonym">Peniophora carnosa</name>
    <dbReference type="NCBI Taxonomy" id="650164"/>
    <lineage>
        <taxon>Eukaryota</taxon>
        <taxon>Fungi</taxon>
        <taxon>Dikarya</taxon>
        <taxon>Basidiomycota</taxon>
        <taxon>Agaricomycotina</taxon>
        <taxon>Agaricomycetes</taxon>
        <taxon>Polyporales</taxon>
        <taxon>Phanerochaetaceae</taxon>
        <taxon>Phanerochaete</taxon>
    </lineage>
</organism>
<dbReference type="Pfam" id="PF00501">
    <property type="entry name" value="AMP-binding"/>
    <property type="match status" value="1"/>
</dbReference>
<dbReference type="InterPro" id="IPR020806">
    <property type="entry name" value="PKS_PP-bd"/>
</dbReference>
<dbReference type="InterPro" id="IPR009081">
    <property type="entry name" value="PP-bd_ACP"/>
</dbReference>
<dbReference type="InterPro" id="IPR045851">
    <property type="entry name" value="AMP-bd_C_sf"/>
</dbReference>
<dbReference type="Gene3D" id="3.30.559.30">
    <property type="entry name" value="Nonribosomal peptide synthetase, condensation domain"/>
    <property type="match status" value="2"/>
</dbReference>
<feature type="non-terminal residue" evidence="7">
    <location>
        <position position="1127"/>
    </location>
</feature>
<dbReference type="PANTHER" id="PTHR45527">
    <property type="entry name" value="NONRIBOSOMAL PEPTIDE SYNTHETASE"/>
    <property type="match status" value="1"/>
</dbReference>
<dbReference type="InterPro" id="IPR001242">
    <property type="entry name" value="Condensation_dom"/>
</dbReference>
<dbReference type="SUPFAM" id="SSF52777">
    <property type="entry name" value="CoA-dependent acyltransferases"/>
    <property type="match status" value="2"/>
</dbReference>
<dbReference type="InParanoid" id="K5VVJ0"/>
<dbReference type="KEGG" id="pco:PHACADRAFT_105129"/>
<dbReference type="Gene3D" id="3.30.300.30">
    <property type="match status" value="1"/>
</dbReference>
<dbReference type="Gene3D" id="3.30.559.10">
    <property type="entry name" value="Chloramphenicol acetyltransferase-like domain"/>
    <property type="match status" value="1"/>
</dbReference>
<dbReference type="GeneID" id="18907339"/>
<dbReference type="PROSITE" id="PS00455">
    <property type="entry name" value="AMP_BINDING"/>
    <property type="match status" value="1"/>
</dbReference>
<evidence type="ECO:0000313" key="7">
    <source>
        <dbReference type="EMBL" id="EKM50790.1"/>
    </source>
</evidence>
<evidence type="ECO:0000256" key="2">
    <source>
        <dbReference type="ARBA" id="ARBA00022553"/>
    </source>
</evidence>
<dbReference type="InterPro" id="IPR023213">
    <property type="entry name" value="CAT-like_dom_sf"/>
</dbReference>
<evidence type="ECO:0000256" key="4">
    <source>
        <dbReference type="ARBA" id="ARBA00023268"/>
    </source>
</evidence>
<dbReference type="InterPro" id="IPR000873">
    <property type="entry name" value="AMP-dep_synth/lig_dom"/>
</dbReference>